<gene>
    <name evidence="2" type="ORF">ACFFK0_29160</name>
</gene>
<reference evidence="2 3" key="1">
    <citation type="submission" date="2024-09" db="EMBL/GenBank/DDBJ databases">
        <authorList>
            <person name="Sun Q."/>
            <person name="Mori K."/>
        </authorList>
    </citation>
    <scope>NUCLEOTIDE SEQUENCE [LARGE SCALE GENOMIC DNA]</scope>
    <source>
        <strain evidence="2 3">CCM 7759</strain>
    </source>
</reference>
<organism evidence="2 3">
    <name type="scientific">Paenibacillus chartarius</name>
    <dbReference type="NCBI Taxonomy" id="747481"/>
    <lineage>
        <taxon>Bacteria</taxon>
        <taxon>Bacillati</taxon>
        <taxon>Bacillota</taxon>
        <taxon>Bacilli</taxon>
        <taxon>Bacillales</taxon>
        <taxon>Paenibacillaceae</taxon>
        <taxon>Paenibacillus</taxon>
    </lineage>
</organism>
<name>A0ABV6DUZ8_9BACL</name>
<evidence type="ECO:0000313" key="3">
    <source>
        <dbReference type="Proteomes" id="UP001589776"/>
    </source>
</evidence>
<feature type="transmembrane region" description="Helical" evidence="1">
    <location>
        <begin position="243"/>
        <end position="261"/>
    </location>
</feature>
<feature type="transmembrane region" description="Helical" evidence="1">
    <location>
        <begin position="299"/>
        <end position="316"/>
    </location>
</feature>
<protein>
    <submittedName>
        <fullName evidence="2">EpsG family protein</fullName>
    </submittedName>
</protein>
<dbReference type="InterPro" id="IPR049458">
    <property type="entry name" value="EpsG-like"/>
</dbReference>
<keyword evidence="1" id="KW-0472">Membrane</keyword>
<proteinExistence type="predicted"/>
<dbReference type="Proteomes" id="UP001589776">
    <property type="component" value="Unassembled WGS sequence"/>
</dbReference>
<feature type="transmembrane region" description="Helical" evidence="1">
    <location>
        <begin position="167"/>
        <end position="190"/>
    </location>
</feature>
<keyword evidence="3" id="KW-1185">Reference proteome</keyword>
<feature type="transmembrane region" description="Helical" evidence="1">
    <location>
        <begin position="100"/>
        <end position="121"/>
    </location>
</feature>
<evidence type="ECO:0000313" key="2">
    <source>
        <dbReference type="EMBL" id="MFC0216471.1"/>
    </source>
</evidence>
<feature type="transmembrane region" description="Helical" evidence="1">
    <location>
        <begin position="323"/>
        <end position="338"/>
    </location>
</feature>
<keyword evidence="1" id="KW-1133">Transmembrane helix</keyword>
<feature type="transmembrane region" description="Helical" evidence="1">
    <location>
        <begin position="68"/>
        <end position="88"/>
    </location>
</feature>
<dbReference type="EMBL" id="JBHLWN010000121">
    <property type="protein sequence ID" value="MFC0216471.1"/>
    <property type="molecule type" value="Genomic_DNA"/>
</dbReference>
<feature type="transmembrane region" description="Helical" evidence="1">
    <location>
        <begin position="38"/>
        <end position="56"/>
    </location>
</feature>
<accession>A0ABV6DUZ8</accession>
<comment type="caution">
    <text evidence="2">The sequence shown here is derived from an EMBL/GenBank/DDBJ whole genome shotgun (WGS) entry which is preliminary data.</text>
</comment>
<feature type="transmembrane region" description="Helical" evidence="1">
    <location>
        <begin position="202"/>
        <end position="223"/>
    </location>
</feature>
<evidence type="ECO:0000256" key="1">
    <source>
        <dbReference type="SAM" id="Phobius"/>
    </source>
</evidence>
<sequence>MTVFWLTIAMTFVLGLLARMTAAPRPLGPLPITPNKPFAFLVIAIMVLVSGLRNGIGDTYFYMYSYRLEHYTLLTAMFGEDFGFNLLQMALQQISDDPQLLIFFVAMVTNVLIIVVLYKYARLFELSVFLYITSGQYLVSMNGIRQFLAASFLFAASKFLFEGKWKSYMLVVLFASTIHQSALMLIPIYFVVRRQAWTYQTYLILALAVLFVFGYGTLSDILFSAIQDTKYSEYQNLETNGANGLRVIVTAAPLVLAYLGREKLRQIFPQSDYVVNLCLINVVVMLIATQQWIFARFSIYFGLYSLILIPWLLQVFVPRDRKLVYYAIMLCYLFYYYYENVISLNIRYTSDYIKL</sequence>
<feature type="transmembrane region" description="Helical" evidence="1">
    <location>
        <begin position="273"/>
        <end position="293"/>
    </location>
</feature>
<dbReference type="Pfam" id="PF14897">
    <property type="entry name" value="EpsG"/>
    <property type="match status" value="1"/>
</dbReference>
<dbReference type="RefSeq" id="WP_377474690.1">
    <property type="nucleotide sequence ID" value="NZ_JBHLWN010000121.1"/>
</dbReference>
<keyword evidence="1" id="KW-0812">Transmembrane</keyword>